<keyword evidence="1" id="KW-1133">Transmembrane helix</keyword>
<sequence length="480" mass="51189">MKKSPDKVFHLSIAIIAMFVTLVSLLSMIYERIPPSLSQILSVSRVWSALHAKSPWLGGTAQTLVSKSGDASGGAGNTGTETTKANQALLNKVNVEAVGKGATPEDVANAKRILAQVDAPALIQNTVQLPLKEPITIELIGNTTAYAGALKSLGVSPSQATNLSMDTGGFTQNSTILIPLSQNKDNADLANTLTHEMTHAIFNQNISYLPSWINEGIAVTMGMTGQKAVENATVYSAYERQLAESIVDVAGQNQLQPLADDESVILSGETSYDYELQDWLAVRDLISEHGVAAIDRYLSLMSHHADASQAFTVAFGEKEDVFNQHLTNLLKAAAASKDEGATFGLTIGSQFKGSIDFLQHGKTEWEGVQAKPGSYQITVQQDGRLEGALPAVAPISDVDPSDANTLYISLTPKGALNWQGHKVTDCGFAFDVRDGLYSFSDAWISLANGQTVYQSTPTLFGVSITSESEVNAADPIAKLL</sequence>
<keyword evidence="1" id="KW-0812">Transmembrane</keyword>
<dbReference type="RefSeq" id="WP_275475155.1">
    <property type="nucleotide sequence ID" value="NZ_CP162940.1"/>
</dbReference>
<evidence type="ECO:0000256" key="1">
    <source>
        <dbReference type="SAM" id="Phobius"/>
    </source>
</evidence>
<evidence type="ECO:0008006" key="4">
    <source>
        <dbReference type="Google" id="ProtNLM"/>
    </source>
</evidence>
<keyword evidence="1" id="KW-0472">Membrane</keyword>
<feature type="transmembrane region" description="Helical" evidence="1">
    <location>
        <begin position="9"/>
        <end position="30"/>
    </location>
</feature>
<name>A0ABV5AKQ5_9BACL</name>
<gene>
    <name evidence="2" type="ORF">KKP3000_002453</name>
</gene>
<evidence type="ECO:0000313" key="2">
    <source>
        <dbReference type="EMBL" id="MFB5192863.1"/>
    </source>
</evidence>
<keyword evidence="3" id="KW-1185">Reference proteome</keyword>
<dbReference type="Proteomes" id="UP001579974">
    <property type="component" value="Unassembled WGS sequence"/>
</dbReference>
<accession>A0ABV5AKQ5</accession>
<proteinExistence type="predicted"/>
<organism evidence="2 3">
    <name type="scientific">Alicyclobacillus fastidiosus</name>
    <dbReference type="NCBI Taxonomy" id="392011"/>
    <lineage>
        <taxon>Bacteria</taxon>
        <taxon>Bacillati</taxon>
        <taxon>Bacillota</taxon>
        <taxon>Bacilli</taxon>
        <taxon>Bacillales</taxon>
        <taxon>Alicyclobacillaceae</taxon>
        <taxon>Alicyclobacillus</taxon>
    </lineage>
</organism>
<protein>
    <recommendedName>
        <fullName evidence="4">Peptidase MA-like domain-containing protein</fullName>
    </recommendedName>
</protein>
<evidence type="ECO:0000313" key="3">
    <source>
        <dbReference type="Proteomes" id="UP001579974"/>
    </source>
</evidence>
<comment type="caution">
    <text evidence="2">The sequence shown here is derived from an EMBL/GenBank/DDBJ whole genome shotgun (WGS) entry which is preliminary data.</text>
</comment>
<reference evidence="2 3" key="1">
    <citation type="journal article" date="2024" name="Int. J. Mol. Sci.">
        <title>Exploration of Alicyclobacillus spp. Genome in Search of Antibiotic Resistance.</title>
        <authorList>
            <person name="Bucka-Kolendo J."/>
            <person name="Kiousi D.E."/>
            <person name="Dekowska A."/>
            <person name="Mikolajczuk-Szczyrba A."/>
            <person name="Karadedos D.M."/>
            <person name="Michael P."/>
            <person name="Galanis A."/>
            <person name="Sokolowska B."/>
        </authorList>
    </citation>
    <scope>NUCLEOTIDE SEQUENCE [LARGE SCALE GENOMIC DNA]</scope>
    <source>
        <strain evidence="2 3">KKP 3000</strain>
    </source>
</reference>
<dbReference type="EMBL" id="JBDXSU010000030">
    <property type="protein sequence ID" value="MFB5192863.1"/>
    <property type="molecule type" value="Genomic_DNA"/>
</dbReference>